<dbReference type="EMBL" id="JH000222">
    <property type="protein sequence ID" value="EGW00113.1"/>
    <property type="molecule type" value="Genomic_DNA"/>
</dbReference>
<evidence type="ECO:0000256" key="1">
    <source>
        <dbReference type="SAM" id="MobiDB-lite"/>
    </source>
</evidence>
<dbReference type="eggNOG" id="KOG3757">
    <property type="taxonomic scope" value="Eukaryota"/>
</dbReference>
<dbReference type="SUPFAM" id="SSF89837">
    <property type="entry name" value="Doublecortin (DC)"/>
    <property type="match status" value="1"/>
</dbReference>
<proteinExistence type="predicted"/>
<dbReference type="GO" id="GO:0035556">
    <property type="term" value="P:intracellular signal transduction"/>
    <property type="evidence" value="ECO:0007669"/>
    <property type="project" value="InterPro"/>
</dbReference>
<dbReference type="GO" id="GO:0005815">
    <property type="term" value="C:microtubule organizing center"/>
    <property type="evidence" value="ECO:0007669"/>
    <property type="project" value="TreeGrafter"/>
</dbReference>
<dbReference type="AlphaFoldDB" id="G3H946"/>
<dbReference type="PANTHER" id="PTHR23004:SF10">
    <property type="entry name" value="DOUBLECORTIN DOMAIN-CONTAINING PROTEIN 2B"/>
    <property type="match status" value="1"/>
</dbReference>
<feature type="compositionally biased region" description="Polar residues" evidence="1">
    <location>
        <begin position="101"/>
        <end position="118"/>
    </location>
</feature>
<feature type="domain" description="Doublecortin" evidence="2">
    <location>
        <begin position="1"/>
        <end position="54"/>
    </location>
</feature>
<dbReference type="InterPro" id="IPR036572">
    <property type="entry name" value="Doublecortin_dom_sf"/>
</dbReference>
<evidence type="ECO:0000313" key="3">
    <source>
        <dbReference type="EMBL" id="EGW00113.1"/>
    </source>
</evidence>
<dbReference type="Proteomes" id="UP000001075">
    <property type="component" value="Unassembled WGS sequence"/>
</dbReference>
<protein>
    <submittedName>
        <fullName evidence="3">Doublecortin domain-containing protein 2B</fullName>
    </submittedName>
</protein>
<dbReference type="InterPro" id="IPR003533">
    <property type="entry name" value="Doublecortin_dom"/>
</dbReference>
<dbReference type="PROSITE" id="PS50309">
    <property type="entry name" value="DC"/>
    <property type="match status" value="1"/>
</dbReference>
<dbReference type="Pfam" id="PF03607">
    <property type="entry name" value="DCX"/>
    <property type="match status" value="1"/>
</dbReference>
<reference evidence="4" key="1">
    <citation type="journal article" date="2011" name="Nat. Biotechnol.">
        <title>The genomic sequence of the Chinese hamster ovary (CHO)-K1 cell line.</title>
        <authorList>
            <person name="Xu X."/>
            <person name="Nagarajan H."/>
            <person name="Lewis N.E."/>
            <person name="Pan S."/>
            <person name="Cai Z."/>
            <person name="Liu X."/>
            <person name="Chen W."/>
            <person name="Xie M."/>
            <person name="Wang W."/>
            <person name="Hammond S."/>
            <person name="Andersen M.R."/>
            <person name="Neff N."/>
            <person name="Passarelli B."/>
            <person name="Koh W."/>
            <person name="Fan H.C."/>
            <person name="Wang J."/>
            <person name="Gui Y."/>
            <person name="Lee K.H."/>
            <person name="Betenbaugh M.J."/>
            <person name="Quake S.R."/>
            <person name="Famili I."/>
            <person name="Palsson B.O."/>
            <person name="Wang J."/>
        </authorList>
    </citation>
    <scope>NUCLEOTIDE SEQUENCE [LARGE SCALE GENOMIC DNA]</scope>
    <source>
        <strain evidence="4">CHO K1 cell line</strain>
    </source>
</reference>
<organism evidence="3 4">
    <name type="scientific">Cricetulus griseus</name>
    <name type="common">Chinese hamster</name>
    <name type="synonym">Cricetulus barabensis griseus</name>
    <dbReference type="NCBI Taxonomy" id="10029"/>
    <lineage>
        <taxon>Eukaryota</taxon>
        <taxon>Metazoa</taxon>
        <taxon>Chordata</taxon>
        <taxon>Craniata</taxon>
        <taxon>Vertebrata</taxon>
        <taxon>Euteleostomi</taxon>
        <taxon>Mammalia</taxon>
        <taxon>Eutheria</taxon>
        <taxon>Euarchontoglires</taxon>
        <taxon>Glires</taxon>
        <taxon>Rodentia</taxon>
        <taxon>Myomorpha</taxon>
        <taxon>Muroidea</taxon>
        <taxon>Cricetidae</taxon>
        <taxon>Cricetinae</taxon>
        <taxon>Cricetulus</taxon>
    </lineage>
</organism>
<dbReference type="GO" id="GO:0005874">
    <property type="term" value="C:microtubule"/>
    <property type="evidence" value="ECO:0007669"/>
    <property type="project" value="TreeGrafter"/>
</dbReference>
<sequence length="140" mass="15073">MVLKLLTEKATLQSGAVHKLCTLKGLPLSAGTALVSGSYYVAVGEEEFKALPYMELLVPSPSLSMGCWYPPGRKYKSHRQGGHKAQAAQPALPSPKEPRQTEPSTFYARSQQSIQPASKLSPLSCPSGEGPMLTHVRDAH</sequence>
<evidence type="ECO:0000259" key="2">
    <source>
        <dbReference type="PROSITE" id="PS50309"/>
    </source>
</evidence>
<dbReference type="InParanoid" id="G3H946"/>
<name>G3H946_CRIGR</name>
<dbReference type="PANTHER" id="PTHR23004">
    <property type="entry name" value="DOUBLECORTIN DOMAIN CONTAINING 2"/>
    <property type="match status" value="1"/>
</dbReference>
<dbReference type="Gene3D" id="3.10.20.230">
    <property type="entry name" value="Doublecortin domain"/>
    <property type="match status" value="1"/>
</dbReference>
<gene>
    <name evidence="3" type="ORF">I79_006908</name>
</gene>
<feature type="region of interest" description="Disordered" evidence="1">
    <location>
        <begin position="75"/>
        <end position="140"/>
    </location>
</feature>
<evidence type="ECO:0000313" key="4">
    <source>
        <dbReference type="Proteomes" id="UP000001075"/>
    </source>
</evidence>
<dbReference type="PaxDb" id="10029-XP_007637081.1"/>
<accession>G3H946</accession>
<dbReference type="STRING" id="10029.G3H946"/>